<comment type="caution">
    <text evidence="2">The sequence shown here is derived from an EMBL/GenBank/DDBJ whole genome shotgun (WGS) entry which is preliminary data.</text>
</comment>
<dbReference type="PROSITE" id="PS50143">
    <property type="entry name" value="BIR_REPEAT_2"/>
    <property type="match status" value="1"/>
</dbReference>
<name>A0A8B6EIL5_MYTGA</name>
<dbReference type="PANTHER" id="PTHR10044">
    <property type="entry name" value="INHIBITOR OF APOPTOSIS"/>
    <property type="match status" value="1"/>
</dbReference>
<sequence>MFIVKILEFEKNNCERTNRQTIINGFGTTVSFTYDLLHWRNYNLTKKKNNNGIEVVKIFCYNSQHVIYILTCYRKSDCQIVCRIHSAFRDRFIRILNEIFRSFGYNFDDEARYVTDSLIYTLFSFKGTYTFVLSHHLHKKKPRKPLSMYKCRIFQDNLHRRSNLNDILLLGNTNVCLFQLLLLQCKTNENRDLVIKDTSNIRQTSKPSSSHSPFIFTFSLICVLAYESLRRNDNINRTKEISEKLFSLLYKKSSISKIQKDRRILQSLHELKTIKVCQDITAYPVSRFSLNHILDKESLGSLSEGRMNNELMRLSTLSNFPVHGISLIRLAENGFFSEGNCDELVCYSCGLRLKGWRADSNPGDIHQKYSPNCQHIQEKRSDPADFPGGSNSIATDGT</sequence>
<reference evidence="2" key="1">
    <citation type="submission" date="2018-11" db="EMBL/GenBank/DDBJ databases">
        <authorList>
            <person name="Alioto T."/>
            <person name="Alioto T."/>
        </authorList>
    </citation>
    <scope>NUCLEOTIDE SEQUENCE</scope>
</reference>
<dbReference type="EMBL" id="UYJE01005230">
    <property type="protein sequence ID" value="VDI35338.1"/>
    <property type="molecule type" value="Genomic_DNA"/>
</dbReference>
<accession>A0A8B6EIL5</accession>
<evidence type="ECO:0000313" key="2">
    <source>
        <dbReference type="EMBL" id="VDI35338.1"/>
    </source>
</evidence>
<dbReference type="InterPro" id="IPR001370">
    <property type="entry name" value="BIR_rpt"/>
</dbReference>
<dbReference type="OrthoDB" id="6063402at2759"/>
<keyword evidence="3" id="KW-1185">Reference proteome</keyword>
<evidence type="ECO:0000256" key="1">
    <source>
        <dbReference type="SAM" id="MobiDB-lite"/>
    </source>
</evidence>
<proteinExistence type="predicted"/>
<gene>
    <name evidence="2" type="ORF">MGAL_10B019578</name>
</gene>
<dbReference type="AlphaFoldDB" id="A0A8B6EIL5"/>
<evidence type="ECO:0000313" key="3">
    <source>
        <dbReference type="Proteomes" id="UP000596742"/>
    </source>
</evidence>
<feature type="region of interest" description="Disordered" evidence="1">
    <location>
        <begin position="378"/>
        <end position="398"/>
    </location>
</feature>
<dbReference type="SMART" id="SM00238">
    <property type="entry name" value="BIR"/>
    <property type="match status" value="1"/>
</dbReference>
<dbReference type="Proteomes" id="UP000596742">
    <property type="component" value="Unassembled WGS sequence"/>
</dbReference>
<dbReference type="InterPro" id="IPR050784">
    <property type="entry name" value="IAP"/>
</dbReference>
<feature type="compositionally biased region" description="Polar residues" evidence="1">
    <location>
        <begin position="389"/>
        <end position="398"/>
    </location>
</feature>
<dbReference type="Gene3D" id="1.10.1170.10">
    <property type="entry name" value="Inhibitor Of Apoptosis Protein (2mihbC-IAP-1), Chain A"/>
    <property type="match status" value="1"/>
</dbReference>
<dbReference type="SUPFAM" id="SSF57924">
    <property type="entry name" value="Inhibitor of apoptosis (IAP) repeat"/>
    <property type="match status" value="1"/>
</dbReference>
<dbReference type="Pfam" id="PF00653">
    <property type="entry name" value="BIR"/>
    <property type="match status" value="1"/>
</dbReference>
<organism evidence="2 3">
    <name type="scientific">Mytilus galloprovincialis</name>
    <name type="common">Mediterranean mussel</name>
    <dbReference type="NCBI Taxonomy" id="29158"/>
    <lineage>
        <taxon>Eukaryota</taxon>
        <taxon>Metazoa</taxon>
        <taxon>Spiralia</taxon>
        <taxon>Lophotrochozoa</taxon>
        <taxon>Mollusca</taxon>
        <taxon>Bivalvia</taxon>
        <taxon>Autobranchia</taxon>
        <taxon>Pteriomorphia</taxon>
        <taxon>Mytilida</taxon>
        <taxon>Mytiloidea</taxon>
        <taxon>Mytilidae</taxon>
        <taxon>Mytilinae</taxon>
        <taxon>Mytilus</taxon>
    </lineage>
</organism>
<dbReference type="CDD" id="cd00022">
    <property type="entry name" value="BIR"/>
    <property type="match status" value="1"/>
</dbReference>
<protein>
    <submittedName>
        <fullName evidence="2">Uncharacterized protein</fullName>
    </submittedName>
</protein>